<evidence type="ECO:0000313" key="1">
    <source>
        <dbReference type="EMBL" id="KAK3350293.1"/>
    </source>
</evidence>
<keyword evidence="2" id="KW-1185">Reference proteome</keyword>
<reference evidence="1" key="1">
    <citation type="journal article" date="2023" name="Mol. Phylogenet. Evol.">
        <title>Genome-scale phylogeny and comparative genomics of the fungal order Sordariales.</title>
        <authorList>
            <person name="Hensen N."/>
            <person name="Bonometti L."/>
            <person name="Westerberg I."/>
            <person name="Brannstrom I.O."/>
            <person name="Guillou S."/>
            <person name="Cros-Aarteil S."/>
            <person name="Calhoun S."/>
            <person name="Haridas S."/>
            <person name="Kuo A."/>
            <person name="Mondo S."/>
            <person name="Pangilinan J."/>
            <person name="Riley R."/>
            <person name="LaButti K."/>
            <person name="Andreopoulos B."/>
            <person name="Lipzen A."/>
            <person name="Chen C."/>
            <person name="Yan M."/>
            <person name="Daum C."/>
            <person name="Ng V."/>
            <person name="Clum A."/>
            <person name="Steindorff A."/>
            <person name="Ohm R.A."/>
            <person name="Martin F."/>
            <person name="Silar P."/>
            <person name="Natvig D.O."/>
            <person name="Lalanne C."/>
            <person name="Gautier V."/>
            <person name="Ament-Velasquez S.L."/>
            <person name="Kruys A."/>
            <person name="Hutchinson M.I."/>
            <person name="Powell A.J."/>
            <person name="Barry K."/>
            <person name="Miller A.N."/>
            <person name="Grigoriev I.V."/>
            <person name="Debuchy R."/>
            <person name="Gladieux P."/>
            <person name="Hiltunen Thoren M."/>
            <person name="Johannesson H."/>
        </authorList>
    </citation>
    <scope>NUCLEOTIDE SEQUENCE</scope>
    <source>
        <strain evidence="1">CBS 955.72</strain>
    </source>
</reference>
<protein>
    <submittedName>
        <fullName evidence="1">Uncharacterized protein</fullName>
    </submittedName>
</protein>
<gene>
    <name evidence="1" type="ORF">B0T25DRAFT_459024</name>
</gene>
<sequence length="122" mass="13968">FSSMEHLKTYTIFAVVADWEAPRDLVMQLNLFAGQLYLRSYGEYKRLCRYLGLAYTENEDGEMAVPPDGFDGKRKYPECEFESSPVAFLAKVYEIRSDYVGGAEKTHMGEILAGEILTERDF</sequence>
<name>A0AAJ0HG78_9PEZI</name>
<accession>A0AAJ0HG78</accession>
<dbReference type="Proteomes" id="UP001275084">
    <property type="component" value="Unassembled WGS sequence"/>
</dbReference>
<dbReference type="EMBL" id="JAUIQD010000005">
    <property type="protein sequence ID" value="KAK3350293.1"/>
    <property type="molecule type" value="Genomic_DNA"/>
</dbReference>
<dbReference type="AlphaFoldDB" id="A0AAJ0HG78"/>
<reference evidence="1" key="2">
    <citation type="submission" date="2023-06" db="EMBL/GenBank/DDBJ databases">
        <authorList>
            <consortium name="Lawrence Berkeley National Laboratory"/>
            <person name="Haridas S."/>
            <person name="Hensen N."/>
            <person name="Bonometti L."/>
            <person name="Westerberg I."/>
            <person name="Brannstrom I.O."/>
            <person name="Guillou S."/>
            <person name="Cros-Aarteil S."/>
            <person name="Calhoun S."/>
            <person name="Kuo A."/>
            <person name="Mondo S."/>
            <person name="Pangilinan J."/>
            <person name="Riley R."/>
            <person name="Labutti K."/>
            <person name="Andreopoulos B."/>
            <person name="Lipzen A."/>
            <person name="Chen C."/>
            <person name="Yanf M."/>
            <person name="Daum C."/>
            <person name="Ng V."/>
            <person name="Clum A."/>
            <person name="Steindorff A."/>
            <person name="Ohm R."/>
            <person name="Martin F."/>
            <person name="Silar P."/>
            <person name="Natvig D."/>
            <person name="Lalanne C."/>
            <person name="Gautier V."/>
            <person name="Ament-Velasquez S.L."/>
            <person name="Kruys A."/>
            <person name="Hutchinson M.I."/>
            <person name="Powell A.J."/>
            <person name="Barry K."/>
            <person name="Miller A.N."/>
            <person name="Grigoriev I.V."/>
            <person name="Debuchy R."/>
            <person name="Gladieux P."/>
            <person name="Thoren M.H."/>
            <person name="Johannesson H."/>
        </authorList>
    </citation>
    <scope>NUCLEOTIDE SEQUENCE</scope>
    <source>
        <strain evidence="1">CBS 955.72</strain>
    </source>
</reference>
<organism evidence="1 2">
    <name type="scientific">Lasiosphaeria hispida</name>
    <dbReference type="NCBI Taxonomy" id="260671"/>
    <lineage>
        <taxon>Eukaryota</taxon>
        <taxon>Fungi</taxon>
        <taxon>Dikarya</taxon>
        <taxon>Ascomycota</taxon>
        <taxon>Pezizomycotina</taxon>
        <taxon>Sordariomycetes</taxon>
        <taxon>Sordariomycetidae</taxon>
        <taxon>Sordariales</taxon>
        <taxon>Lasiosphaeriaceae</taxon>
        <taxon>Lasiosphaeria</taxon>
    </lineage>
</organism>
<evidence type="ECO:0000313" key="2">
    <source>
        <dbReference type="Proteomes" id="UP001275084"/>
    </source>
</evidence>
<comment type="caution">
    <text evidence="1">The sequence shown here is derived from an EMBL/GenBank/DDBJ whole genome shotgun (WGS) entry which is preliminary data.</text>
</comment>
<proteinExistence type="predicted"/>
<feature type="non-terminal residue" evidence="1">
    <location>
        <position position="1"/>
    </location>
</feature>